<keyword evidence="8" id="KW-1185">Reference proteome</keyword>
<dbReference type="EMBL" id="JAWWNJ010000032">
    <property type="protein sequence ID" value="KAK7026208.1"/>
    <property type="molecule type" value="Genomic_DNA"/>
</dbReference>
<evidence type="ECO:0008006" key="9">
    <source>
        <dbReference type="Google" id="ProtNLM"/>
    </source>
</evidence>
<evidence type="ECO:0000313" key="8">
    <source>
        <dbReference type="Proteomes" id="UP001362999"/>
    </source>
</evidence>
<dbReference type="EMBL" id="JAWWNJ010000042">
    <property type="protein sequence ID" value="KAK7019994.1"/>
    <property type="molecule type" value="Genomic_DNA"/>
</dbReference>
<dbReference type="EMBL" id="JAWWNJ010000020">
    <property type="protein sequence ID" value="KAK7034978.1"/>
    <property type="molecule type" value="Genomic_DNA"/>
</dbReference>
<organism evidence="2 8">
    <name type="scientific">Favolaschia claudopus</name>
    <dbReference type="NCBI Taxonomy" id="2862362"/>
    <lineage>
        <taxon>Eukaryota</taxon>
        <taxon>Fungi</taxon>
        <taxon>Dikarya</taxon>
        <taxon>Basidiomycota</taxon>
        <taxon>Agaricomycotina</taxon>
        <taxon>Agaricomycetes</taxon>
        <taxon>Agaricomycetidae</taxon>
        <taxon>Agaricales</taxon>
        <taxon>Marasmiineae</taxon>
        <taxon>Mycenaceae</taxon>
        <taxon>Favolaschia</taxon>
    </lineage>
</organism>
<feature type="compositionally biased region" description="Polar residues" evidence="1">
    <location>
        <begin position="388"/>
        <end position="402"/>
    </location>
</feature>
<evidence type="ECO:0000256" key="1">
    <source>
        <dbReference type="SAM" id="MobiDB-lite"/>
    </source>
</evidence>
<comment type="caution">
    <text evidence="2">The sequence shown here is derived from an EMBL/GenBank/DDBJ whole genome shotgun (WGS) entry which is preliminary data.</text>
</comment>
<dbReference type="AlphaFoldDB" id="A0AAV9ZMC0"/>
<evidence type="ECO:0000313" key="3">
    <source>
        <dbReference type="EMBL" id="KAK7019994.1"/>
    </source>
</evidence>
<evidence type="ECO:0000313" key="6">
    <source>
        <dbReference type="EMBL" id="KAK7034978.1"/>
    </source>
</evidence>
<feature type="compositionally biased region" description="Low complexity" evidence="1">
    <location>
        <begin position="448"/>
        <end position="466"/>
    </location>
</feature>
<dbReference type="EMBL" id="JAWWNJ010000003">
    <property type="protein sequence ID" value="KAK7059820.1"/>
    <property type="molecule type" value="Genomic_DNA"/>
</dbReference>
<protein>
    <recommendedName>
        <fullName evidence="9">HECT domain-containing protein</fullName>
    </recommendedName>
</protein>
<sequence>MATNENHNNIPPGFQIIHQFRRFLVDHPEYNNIPAALPSTPTPAARTGASAEDENRDNSAAPVRDRYESARAQTQALVAPPSYQSALGPATLAPSNPRHVNQERLGVSNLNTSAVNRDRVNHALATLPRSSTSSLAVRNRRTRGPARGGPVLASRPQRRAIPDVSHCLEANADTPTARIIVLVYPPLSQHAGPREFLVYNILHLDFLEILEENHLLYRYILPLNTRVNDVLRMAHGDMVVSGARFGFEETIRSSAAAAVAVTTVQPLGLADRGRTSAHFTGPRLRIIPQPLETTLHELSLDRNHFADPGSFRDGSWIIRLAVMGTELSYISSDGRRHGHDCLGQHIYSLFPCDGNSMRSDDDVNTSGGEEVDSEEEERTVARLLWRTPRNTAAQTPRLTRSNAHAAPAPQNTPAGSAPATTPSRPRVRTTADAATSTSQLPRRVLRDPASTASAAPAPATVSAPPALTRPPRSRRVLGDLPVPRARTRSLSPEPDFSLPRRIWGDENTYQPHSRGDFSPNRFTHDLRQWAVQGAGSVPPLSIRGANIDEMVDAFVAVIDRLGRTGDYTQLLNPERSFVMTTDEAVGEGVEREVVHAALQRELADESTYFNHGEDNVLTLRILPSSIPASPARLVKFKRLGALCGLAHILGQSIPPISVALFQYIVNHCDLRALSRNFTYEWFPALTRQVLDFLATSETDDLSAFQTHLITYHGAEAAAFRYRDRATHDSLGVHMLYLPTVANDTFEKPEPTSFRTGYLLACRNGVNLPWAIRNFEGGSDTFFSVMETSRISSADSLLAVLDIVNAPNSAELLDSLRGITGDITLTFHMLIERYLRGIGTPCPAMFAAAKGAFHSIIDLDRIDSPAFRSQMLAWAATGSPFVDPAGGRISLGPINTHGEGYGVPGSTAAERDVLAREGTFHIQTCHRSIRFPVEYALRLAEARYVPEGEPRDFQEAFDYWFLTQSLIAIGRHSMM</sequence>
<feature type="compositionally biased region" description="Low complexity" evidence="1">
    <location>
        <begin position="34"/>
        <end position="47"/>
    </location>
</feature>
<gene>
    <name evidence="4" type="ORF">R3P38DRAFT_3198743</name>
    <name evidence="6" type="ORF">R3P38DRAFT_3263817</name>
    <name evidence="3" type="ORF">R3P38DRAFT_3272853</name>
    <name evidence="2" type="ORF">R3P38DRAFT_3291926</name>
    <name evidence="5" type="ORF">R3P38DRAFT_3529504</name>
    <name evidence="7" type="ORF">R3P38DRAFT_971938</name>
</gene>
<evidence type="ECO:0000313" key="4">
    <source>
        <dbReference type="EMBL" id="KAK7020101.1"/>
    </source>
</evidence>
<dbReference type="EMBL" id="JAWWNJ010000042">
    <property type="protein sequence ID" value="KAK7020101.1"/>
    <property type="molecule type" value="Genomic_DNA"/>
</dbReference>
<evidence type="ECO:0000313" key="7">
    <source>
        <dbReference type="EMBL" id="KAK7059820.1"/>
    </source>
</evidence>
<name>A0AAV9ZMC0_9AGAR</name>
<reference evidence="2 8" key="1">
    <citation type="journal article" date="2024" name="J Genomics">
        <title>Draft genome sequencing and assembly of Favolaschia claudopus CIRM-BRFM 2984 isolated from oak limbs.</title>
        <authorList>
            <person name="Navarro D."/>
            <person name="Drula E."/>
            <person name="Chaduli D."/>
            <person name="Cazenave R."/>
            <person name="Ahrendt S."/>
            <person name="Wang J."/>
            <person name="Lipzen A."/>
            <person name="Daum C."/>
            <person name="Barry K."/>
            <person name="Grigoriev I.V."/>
            <person name="Favel A."/>
            <person name="Rosso M.N."/>
            <person name="Martin F."/>
        </authorList>
    </citation>
    <scope>NUCLEOTIDE SEQUENCE [LARGE SCALE GENOMIC DNA]</scope>
    <source>
        <strain evidence="2 8">CIRM-BRFM 2984</strain>
    </source>
</reference>
<evidence type="ECO:0000313" key="2">
    <source>
        <dbReference type="EMBL" id="KAK6987552.1"/>
    </source>
</evidence>
<accession>A0AAV9ZMC0</accession>
<evidence type="ECO:0000313" key="5">
    <source>
        <dbReference type="EMBL" id="KAK7026208.1"/>
    </source>
</evidence>
<feature type="region of interest" description="Disordered" evidence="1">
    <location>
        <begin position="33"/>
        <end position="98"/>
    </location>
</feature>
<dbReference type="EMBL" id="JAWWNJ010000131">
    <property type="protein sequence ID" value="KAK6987552.1"/>
    <property type="molecule type" value="Genomic_DNA"/>
</dbReference>
<feature type="compositionally biased region" description="Polar residues" evidence="1">
    <location>
        <begin position="409"/>
        <end position="423"/>
    </location>
</feature>
<feature type="region of interest" description="Disordered" evidence="1">
    <location>
        <begin position="353"/>
        <end position="477"/>
    </location>
</feature>
<dbReference type="Proteomes" id="UP001362999">
    <property type="component" value="Unassembled WGS sequence"/>
</dbReference>
<feature type="region of interest" description="Disordered" evidence="1">
    <location>
        <begin position="130"/>
        <end position="154"/>
    </location>
</feature>
<proteinExistence type="predicted"/>